<gene>
    <name evidence="2" type="ORF">THAOC_18050</name>
</gene>
<feature type="region of interest" description="Disordered" evidence="1">
    <location>
        <begin position="1"/>
        <end position="44"/>
    </location>
</feature>
<feature type="compositionally biased region" description="Polar residues" evidence="1">
    <location>
        <begin position="11"/>
        <end position="21"/>
    </location>
</feature>
<feature type="compositionally biased region" description="Basic and acidic residues" evidence="1">
    <location>
        <begin position="349"/>
        <end position="358"/>
    </location>
</feature>
<feature type="region of interest" description="Disordered" evidence="1">
    <location>
        <begin position="204"/>
        <end position="229"/>
    </location>
</feature>
<dbReference type="EMBL" id="AGNL01019961">
    <property type="protein sequence ID" value="EJK61460.1"/>
    <property type="molecule type" value="Genomic_DNA"/>
</dbReference>
<feature type="compositionally biased region" description="Pro residues" evidence="1">
    <location>
        <begin position="256"/>
        <end position="265"/>
    </location>
</feature>
<evidence type="ECO:0000313" key="2">
    <source>
        <dbReference type="EMBL" id="EJK61460.1"/>
    </source>
</evidence>
<dbReference type="Proteomes" id="UP000266841">
    <property type="component" value="Unassembled WGS sequence"/>
</dbReference>
<keyword evidence="3" id="KW-1185">Reference proteome</keyword>
<evidence type="ECO:0000256" key="1">
    <source>
        <dbReference type="SAM" id="MobiDB-lite"/>
    </source>
</evidence>
<feature type="region of interest" description="Disordered" evidence="1">
    <location>
        <begin position="813"/>
        <end position="843"/>
    </location>
</feature>
<feature type="region of interest" description="Disordered" evidence="1">
    <location>
        <begin position="254"/>
        <end position="300"/>
    </location>
</feature>
<proteinExistence type="predicted"/>
<reference evidence="2 3" key="1">
    <citation type="journal article" date="2012" name="Genome Biol.">
        <title>Genome and low-iron response of an oceanic diatom adapted to chronic iron limitation.</title>
        <authorList>
            <person name="Lommer M."/>
            <person name="Specht M."/>
            <person name="Roy A.S."/>
            <person name="Kraemer L."/>
            <person name="Andreson R."/>
            <person name="Gutowska M.A."/>
            <person name="Wolf J."/>
            <person name="Bergner S.V."/>
            <person name="Schilhabel M.B."/>
            <person name="Klostermeier U.C."/>
            <person name="Beiko R.G."/>
            <person name="Rosenstiel P."/>
            <person name="Hippler M."/>
            <person name="Laroche J."/>
        </authorList>
    </citation>
    <scope>NUCLEOTIDE SEQUENCE [LARGE SCALE GENOMIC DNA]</scope>
    <source>
        <strain evidence="2 3">CCMP1005</strain>
    </source>
</reference>
<feature type="compositionally biased region" description="Polar residues" evidence="1">
    <location>
        <begin position="204"/>
        <end position="217"/>
    </location>
</feature>
<dbReference type="AlphaFoldDB" id="K0S832"/>
<sequence length="843" mass="93025">PRLSHDLRPTVQETPWTTQFKRTPHGEDTEGVESKAPCLSPTIPVPRVPPDPSRVQLNRQHPAFFVHNHGTPLESSYRRAILSVYPATAPRESPSPCHLPPVYEKQNQGQPPPSRDTNQDFEPSAVQSSNFAVTKTEVPKIPRLRPDGSIPGVAIIQLRRYGPGKRTSGTHVTTRNANLQFSIPAVFPTEKESTMHSTEIVLSRSSTSRPIPSNNGCPQPHLSPGENITRPLRANTSITTAINGLRQHFGYIEPAPDWPKVPPDPAATVHRPNQHHPSSTHQEAATARAGAHSSHRQNRLVQVQAADTHPLPSRPPQSKLSKRRDWLVTNQVRLSHNQSRASQQVLNHRMTESRRISFDPKTTNPGQKEGTDGDASWSTVASRQQQGGTGDDIRWQLYDIALKITTGNLALDAVKKAIPAVCSALVGKTGKAYIKDFETGSATRSKHFKQLDVHEIFHHLQISDKDMENFSRVAGAKGIKTSVTVCIGTTKNLTSEFIRKAGTVLFNVTAAKEDQPSIHFNLKGRQLLNDAPALVIMKSPLVERSPEQLCAEIKEAIISAATIIGVDKRGLSQPKAREQAINKWGDVRIESETGYIEVTGLNTFKLGSDIVTNYGYSTQCKMVYKFFTEKEVAEELQAMVQTIQQTCRLTFGRRARIPSLPTEPVSAAAVLQLTEELNNHIHYTAAITTKNLSKPISAETLAARHNYSAFVQKTDARPKLISCRLTWCSKASPSPAAHGQRRTSTDHATTRQVASYDDASGMYSARRDLAQNRRFTTSTIPRFTTDSTRNTLDNAIQTDATWRRYGRSGVKSTMFEPDDTSSPCAAGPKPSTIEPAAPRILRP</sequence>
<feature type="compositionally biased region" description="Polar residues" evidence="1">
    <location>
        <begin position="333"/>
        <end position="346"/>
    </location>
</feature>
<feature type="region of interest" description="Disordered" evidence="1">
    <location>
        <begin position="731"/>
        <end position="750"/>
    </location>
</feature>
<feature type="compositionally biased region" description="Polar residues" evidence="1">
    <location>
        <begin position="376"/>
        <end position="386"/>
    </location>
</feature>
<feature type="region of interest" description="Disordered" evidence="1">
    <location>
        <begin position="306"/>
        <end position="325"/>
    </location>
</feature>
<feature type="region of interest" description="Disordered" evidence="1">
    <location>
        <begin position="333"/>
        <end position="388"/>
    </location>
</feature>
<name>K0S832_THAOC</name>
<feature type="compositionally biased region" description="Basic and acidic residues" evidence="1">
    <location>
        <begin position="137"/>
        <end position="146"/>
    </location>
</feature>
<feature type="region of interest" description="Disordered" evidence="1">
    <location>
        <begin position="88"/>
        <end position="149"/>
    </location>
</feature>
<evidence type="ECO:0000313" key="3">
    <source>
        <dbReference type="Proteomes" id="UP000266841"/>
    </source>
</evidence>
<accession>K0S832</accession>
<organism evidence="2 3">
    <name type="scientific">Thalassiosira oceanica</name>
    <name type="common">Marine diatom</name>
    <dbReference type="NCBI Taxonomy" id="159749"/>
    <lineage>
        <taxon>Eukaryota</taxon>
        <taxon>Sar</taxon>
        <taxon>Stramenopiles</taxon>
        <taxon>Ochrophyta</taxon>
        <taxon>Bacillariophyta</taxon>
        <taxon>Coscinodiscophyceae</taxon>
        <taxon>Thalassiosirophycidae</taxon>
        <taxon>Thalassiosirales</taxon>
        <taxon>Thalassiosiraceae</taxon>
        <taxon>Thalassiosira</taxon>
    </lineage>
</organism>
<feature type="non-terminal residue" evidence="2">
    <location>
        <position position="1"/>
    </location>
</feature>
<comment type="caution">
    <text evidence="2">The sequence shown here is derived from an EMBL/GenBank/DDBJ whole genome shotgun (WGS) entry which is preliminary data.</text>
</comment>
<protein>
    <submittedName>
        <fullName evidence="2">Uncharacterized protein</fullName>
    </submittedName>
</protein>